<feature type="binding site" evidence="5">
    <location>
        <position position="87"/>
    </location>
    <ligand>
        <name>GTP</name>
        <dbReference type="ChEBI" id="CHEBI:37565"/>
    </ligand>
</feature>
<dbReference type="SUPFAM" id="SSF52540">
    <property type="entry name" value="P-loop containing nucleoside triphosphate hydrolases"/>
    <property type="match status" value="1"/>
</dbReference>
<dbReference type="GO" id="GO:0046872">
    <property type="term" value="F:metal ion binding"/>
    <property type="evidence" value="ECO:0007669"/>
    <property type="project" value="UniProtKB-KW"/>
</dbReference>
<dbReference type="Proteomes" id="UP000682733">
    <property type="component" value="Unassembled WGS sequence"/>
</dbReference>
<gene>
    <name evidence="7" type="ORF">GPM918_LOCUS4137</name>
    <name evidence="8" type="ORF">OVA965_LOCUS17814</name>
    <name evidence="9" type="ORF">SRO942_LOCUS4137</name>
    <name evidence="10" type="ORF">TMI583_LOCUS17825</name>
</gene>
<keyword evidence="4 5" id="KW-0342">GTP-binding</keyword>
<dbReference type="EMBL" id="CAJNOQ010000542">
    <property type="protein sequence ID" value="CAF0813054.1"/>
    <property type="molecule type" value="Genomic_DNA"/>
</dbReference>
<keyword evidence="6" id="KW-0479">Metal-binding</keyword>
<evidence type="ECO:0000256" key="6">
    <source>
        <dbReference type="PIRSR" id="PIRSR606689-2"/>
    </source>
</evidence>
<evidence type="ECO:0000313" key="11">
    <source>
        <dbReference type="Proteomes" id="UP000663829"/>
    </source>
</evidence>
<keyword evidence="2" id="KW-0449">Lipoprotein</keyword>
<evidence type="ECO:0000313" key="8">
    <source>
        <dbReference type="EMBL" id="CAF1069320.1"/>
    </source>
</evidence>
<keyword evidence="3 5" id="KW-0547">Nucleotide-binding</keyword>
<protein>
    <submittedName>
        <fullName evidence="7">Uncharacterized protein</fullName>
    </submittedName>
</protein>
<sequence length="277" mass="30773">MFDVIADKNYIRFVNIRLGGCCSGNHEEDTLRIALFGLENSGKTTLIECLKTSKKVKEVKNKISTHGVVAQNLYLQQKHLLLFDCGGCKHQRHIWPHLLNNSDIIMFTVDSTDQACLQDAKDALFDLLIHESLSGKPLLIICTKTDKPNKLKTVTIENHLNLWMIVDRPVHKVNFSSVTLDDLTLITSWIVYYSNRKQKGKLMNLTSSIISPNSSLPLSLIPTPAPSAATMSLLSAETASGAASTAISSSTTRLFVHSVPLKKSRMNLKFVKKNLVI</sequence>
<keyword evidence="6" id="KW-0460">Magnesium</keyword>
<evidence type="ECO:0000313" key="10">
    <source>
        <dbReference type="EMBL" id="CAF3833868.1"/>
    </source>
</evidence>
<reference evidence="7" key="1">
    <citation type="submission" date="2021-02" db="EMBL/GenBank/DDBJ databases">
        <authorList>
            <person name="Nowell W R."/>
        </authorList>
    </citation>
    <scope>NUCLEOTIDE SEQUENCE</scope>
</reference>
<dbReference type="OrthoDB" id="9974976at2759"/>
<name>A0A813TIC7_9BILA</name>
<keyword evidence="2" id="KW-0519">Myristate</keyword>
<comment type="similarity">
    <text evidence="1">Belongs to the small GTPase superfamily. Arf family.</text>
</comment>
<dbReference type="PANTHER" id="PTHR45697">
    <property type="entry name" value="ADP-RIBOSYLATION FACTOR-LIKE PROTEIN 2-RELATED"/>
    <property type="match status" value="1"/>
</dbReference>
<evidence type="ECO:0000256" key="3">
    <source>
        <dbReference type="ARBA" id="ARBA00022741"/>
    </source>
</evidence>
<dbReference type="EMBL" id="CAJNOK010008654">
    <property type="protein sequence ID" value="CAF1069320.1"/>
    <property type="molecule type" value="Genomic_DNA"/>
</dbReference>
<evidence type="ECO:0000313" key="7">
    <source>
        <dbReference type="EMBL" id="CAF0813054.1"/>
    </source>
</evidence>
<dbReference type="Pfam" id="PF00025">
    <property type="entry name" value="Arf"/>
    <property type="match status" value="1"/>
</dbReference>
<evidence type="ECO:0000256" key="5">
    <source>
        <dbReference type="PIRSR" id="PIRSR606689-1"/>
    </source>
</evidence>
<feature type="binding site" evidence="6">
    <location>
        <position position="65"/>
    </location>
    <ligand>
        <name>Mg(2+)</name>
        <dbReference type="ChEBI" id="CHEBI:18420"/>
    </ligand>
</feature>
<dbReference type="SMART" id="SM00178">
    <property type="entry name" value="SAR"/>
    <property type="match status" value="1"/>
</dbReference>
<dbReference type="GO" id="GO:0005525">
    <property type="term" value="F:GTP binding"/>
    <property type="evidence" value="ECO:0007669"/>
    <property type="project" value="UniProtKB-KW"/>
</dbReference>
<dbReference type="Proteomes" id="UP000663829">
    <property type="component" value="Unassembled WGS sequence"/>
</dbReference>
<dbReference type="Gene3D" id="3.40.50.300">
    <property type="entry name" value="P-loop containing nucleotide triphosphate hydrolases"/>
    <property type="match status" value="1"/>
</dbReference>
<dbReference type="EMBL" id="CAJOBC010000542">
    <property type="protein sequence ID" value="CAF3598919.1"/>
    <property type="molecule type" value="Genomic_DNA"/>
</dbReference>
<dbReference type="PRINTS" id="PR00328">
    <property type="entry name" value="SAR1GTPBP"/>
</dbReference>
<dbReference type="Proteomes" id="UP000677228">
    <property type="component" value="Unassembled WGS sequence"/>
</dbReference>
<dbReference type="AlphaFoldDB" id="A0A813TIC7"/>
<keyword evidence="11" id="KW-1185">Reference proteome</keyword>
<dbReference type="SMART" id="SM00177">
    <property type="entry name" value="ARF"/>
    <property type="match status" value="1"/>
</dbReference>
<dbReference type="InterPro" id="IPR027417">
    <property type="entry name" value="P-loop_NTPase"/>
</dbReference>
<dbReference type="InterPro" id="IPR006689">
    <property type="entry name" value="Small_GTPase_ARF/SAR"/>
</dbReference>
<accession>A0A813TIC7</accession>
<feature type="binding site" evidence="5">
    <location>
        <begin position="37"/>
        <end position="44"/>
    </location>
    <ligand>
        <name>GTP</name>
        <dbReference type="ChEBI" id="CHEBI:37565"/>
    </ligand>
</feature>
<evidence type="ECO:0000256" key="4">
    <source>
        <dbReference type="ARBA" id="ARBA00023134"/>
    </source>
</evidence>
<evidence type="ECO:0000256" key="2">
    <source>
        <dbReference type="ARBA" id="ARBA00022707"/>
    </source>
</evidence>
<dbReference type="Proteomes" id="UP000681722">
    <property type="component" value="Unassembled WGS sequence"/>
</dbReference>
<dbReference type="InterPro" id="IPR044612">
    <property type="entry name" value="ARL2/3"/>
</dbReference>
<dbReference type="PROSITE" id="PS51417">
    <property type="entry name" value="ARF"/>
    <property type="match status" value="1"/>
</dbReference>
<comment type="caution">
    <text evidence="7">The sequence shown here is derived from an EMBL/GenBank/DDBJ whole genome shotgun (WGS) entry which is preliminary data.</text>
</comment>
<evidence type="ECO:0000313" key="9">
    <source>
        <dbReference type="EMBL" id="CAF3598919.1"/>
    </source>
</evidence>
<dbReference type="EMBL" id="CAJOBA010008669">
    <property type="protein sequence ID" value="CAF3833868.1"/>
    <property type="molecule type" value="Genomic_DNA"/>
</dbReference>
<feature type="binding site" evidence="6">
    <location>
        <position position="44"/>
    </location>
    <ligand>
        <name>Mg(2+)</name>
        <dbReference type="ChEBI" id="CHEBI:18420"/>
    </ligand>
</feature>
<evidence type="ECO:0000256" key="1">
    <source>
        <dbReference type="ARBA" id="ARBA00010290"/>
    </source>
</evidence>
<organism evidence="7 11">
    <name type="scientific">Didymodactylos carnosus</name>
    <dbReference type="NCBI Taxonomy" id="1234261"/>
    <lineage>
        <taxon>Eukaryota</taxon>
        <taxon>Metazoa</taxon>
        <taxon>Spiralia</taxon>
        <taxon>Gnathifera</taxon>
        <taxon>Rotifera</taxon>
        <taxon>Eurotatoria</taxon>
        <taxon>Bdelloidea</taxon>
        <taxon>Philodinida</taxon>
        <taxon>Philodinidae</taxon>
        <taxon>Didymodactylos</taxon>
    </lineage>
</organism>
<dbReference type="GO" id="GO:0003924">
    <property type="term" value="F:GTPase activity"/>
    <property type="evidence" value="ECO:0007669"/>
    <property type="project" value="InterPro"/>
</dbReference>
<proteinExistence type="inferred from homology"/>